<comment type="subcellular location">
    <subcellularLocation>
        <location evidence="1">Membrane</location>
        <topology evidence="1">Multi-pass membrane protein</topology>
    </subcellularLocation>
</comment>
<dbReference type="InterPro" id="IPR047199">
    <property type="entry name" value="CorA-like"/>
</dbReference>
<evidence type="ECO:0000313" key="7">
    <source>
        <dbReference type="Proteomes" id="UP001276854"/>
    </source>
</evidence>
<name>A0ABU4GK69_9CLOT</name>
<dbReference type="Proteomes" id="UP001276854">
    <property type="component" value="Unassembled WGS sequence"/>
</dbReference>
<keyword evidence="7" id="KW-1185">Reference proteome</keyword>
<evidence type="ECO:0000256" key="5">
    <source>
        <dbReference type="SAM" id="Phobius"/>
    </source>
</evidence>
<evidence type="ECO:0000256" key="2">
    <source>
        <dbReference type="ARBA" id="ARBA00022692"/>
    </source>
</evidence>
<organism evidence="6 7">
    <name type="scientific">Clostridium boliviensis</name>
    <dbReference type="NCBI Taxonomy" id="318465"/>
    <lineage>
        <taxon>Bacteria</taxon>
        <taxon>Bacillati</taxon>
        <taxon>Bacillota</taxon>
        <taxon>Clostridia</taxon>
        <taxon>Eubacteriales</taxon>
        <taxon>Clostridiaceae</taxon>
        <taxon>Clostridium</taxon>
    </lineage>
</organism>
<sequence>MRPGRLFSILVIFIYNLNIVMKFLTSITIVMAIHTMISSFFGMNVGLPLHTQFSFWIIIAASMVLCGIIGYMLYKKNLF</sequence>
<keyword evidence="3 5" id="KW-1133">Transmembrane helix</keyword>
<proteinExistence type="predicted"/>
<dbReference type="SUPFAM" id="SSF144083">
    <property type="entry name" value="Magnesium transport protein CorA, transmembrane region"/>
    <property type="match status" value="1"/>
</dbReference>
<protein>
    <submittedName>
        <fullName evidence="6">CorA family divalent cation transporter</fullName>
    </submittedName>
</protein>
<feature type="transmembrane region" description="Helical" evidence="5">
    <location>
        <begin position="53"/>
        <end position="74"/>
    </location>
</feature>
<gene>
    <name evidence="6" type="ORF">RZO55_10495</name>
</gene>
<evidence type="ECO:0000313" key="6">
    <source>
        <dbReference type="EMBL" id="MDW2798004.1"/>
    </source>
</evidence>
<dbReference type="EMBL" id="JAWONS010000167">
    <property type="protein sequence ID" value="MDW2798004.1"/>
    <property type="molecule type" value="Genomic_DNA"/>
</dbReference>
<keyword evidence="2 5" id="KW-0812">Transmembrane</keyword>
<dbReference type="PANTHER" id="PTHR47891:SF2">
    <property type="entry name" value="MAGNESIUM AND COBALT TRANSPORTER"/>
    <property type="match status" value="1"/>
</dbReference>
<evidence type="ECO:0000256" key="1">
    <source>
        <dbReference type="ARBA" id="ARBA00004141"/>
    </source>
</evidence>
<comment type="caution">
    <text evidence="6">The sequence shown here is derived from an EMBL/GenBank/DDBJ whole genome shotgun (WGS) entry which is preliminary data.</text>
</comment>
<accession>A0ABU4GK69</accession>
<dbReference type="Pfam" id="PF01544">
    <property type="entry name" value="CorA"/>
    <property type="match status" value="1"/>
</dbReference>
<reference evidence="6 7" key="1">
    <citation type="submission" date="2023-10" db="EMBL/GenBank/DDBJ databases">
        <title>A novel Glycoside Hydrolase 43-Like Enzyme from Clostrdium boliviensis is an Endo-xylanase, and a Candidate for Xylooligosaccharides Production from Different Xylan Substrates.</title>
        <authorList>
            <person name="Alvarez M.T."/>
            <person name="Rocabado-Villegas L.R."/>
            <person name="Salas-Veizaga D.M."/>
            <person name="Linares-Pasten J.A."/>
            <person name="Gudmundsdottir E.E."/>
            <person name="Hreggvidsson G.O."/>
            <person name="Adlercreutz P."/>
            <person name="Nordberg Karlsson E."/>
        </authorList>
    </citation>
    <scope>NUCLEOTIDE SEQUENCE [LARGE SCALE GENOMIC DNA]</scope>
    <source>
        <strain evidence="6 7">E-1</strain>
    </source>
</reference>
<feature type="transmembrane region" description="Helical" evidence="5">
    <location>
        <begin position="7"/>
        <end position="33"/>
    </location>
</feature>
<evidence type="ECO:0000256" key="4">
    <source>
        <dbReference type="ARBA" id="ARBA00023136"/>
    </source>
</evidence>
<evidence type="ECO:0000256" key="3">
    <source>
        <dbReference type="ARBA" id="ARBA00022989"/>
    </source>
</evidence>
<dbReference type="InterPro" id="IPR002523">
    <property type="entry name" value="MgTranspt_CorA/ZnTranspt_ZntB"/>
</dbReference>
<keyword evidence="4 5" id="KW-0472">Membrane</keyword>
<dbReference type="InterPro" id="IPR045863">
    <property type="entry name" value="CorA_TM1_TM2"/>
</dbReference>
<dbReference type="PANTHER" id="PTHR47891">
    <property type="entry name" value="TRANSPORTER-RELATED"/>
    <property type="match status" value="1"/>
</dbReference>
<dbReference type="Gene3D" id="1.20.58.340">
    <property type="entry name" value="Magnesium transport protein CorA, transmembrane region"/>
    <property type="match status" value="1"/>
</dbReference>